<dbReference type="Gene3D" id="1.25.10.10">
    <property type="entry name" value="Leucine-rich Repeat Variant"/>
    <property type="match status" value="1"/>
</dbReference>
<reference evidence="10 11" key="1">
    <citation type="journal article" date="2014" name="Nat. Genet.">
        <title>Genome and transcriptome of the porcine whipworm Trichuris suis.</title>
        <authorList>
            <person name="Jex A.R."/>
            <person name="Nejsum P."/>
            <person name="Schwarz E.M."/>
            <person name="Hu L."/>
            <person name="Young N.D."/>
            <person name="Hall R.S."/>
            <person name="Korhonen P.K."/>
            <person name="Liao S."/>
            <person name="Thamsborg S."/>
            <person name="Xia J."/>
            <person name="Xu P."/>
            <person name="Wang S."/>
            <person name="Scheerlinck J.P."/>
            <person name="Hofmann A."/>
            <person name="Sternberg P.W."/>
            <person name="Wang J."/>
            <person name="Gasser R.B."/>
        </authorList>
    </citation>
    <scope>NUCLEOTIDE SEQUENCE [LARGE SCALE GENOMIC DNA]</scope>
    <source>
        <strain evidence="10">DCEP-RM93M</strain>
    </source>
</reference>
<proteinExistence type="inferred from homology"/>
<dbReference type="InterPro" id="IPR058898">
    <property type="entry name" value="Mu_AP3"/>
</dbReference>
<accession>A0A085LPP3</accession>
<dbReference type="Proteomes" id="UP000030764">
    <property type="component" value="Unassembled WGS sequence"/>
</dbReference>
<evidence type="ECO:0000256" key="2">
    <source>
        <dbReference type="ARBA" id="ARBA00006613"/>
    </source>
</evidence>
<dbReference type="InterPro" id="IPR017105">
    <property type="entry name" value="AP3_complex_dsu"/>
</dbReference>
<dbReference type="InterPro" id="IPR010474">
    <property type="entry name" value="AP3D_dom_metazoa"/>
</dbReference>
<dbReference type="GO" id="GO:1904115">
    <property type="term" value="C:axon cytoplasm"/>
    <property type="evidence" value="ECO:0007669"/>
    <property type="project" value="GOC"/>
</dbReference>
<evidence type="ECO:0000256" key="8">
    <source>
        <dbReference type="SAM" id="MobiDB-lite"/>
    </source>
</evidence>
<feature type="compositionally biased region" description="Basic and acidic residues" evidence="8">
    <location>
        <begin position="740"/>
        <end position="751"/>
    </location>
</feature>
<feature type="region of interest" description="Disordered" evidence="8">
    <location>
        <begin position="845"/>
        <end position="886"/>
    </location>
</feature>
<sequence length="1699" mass="189776">MMWCLPEADQFDAHGSTHTVRLVRFVLMESAGLKKKMSANVDRVVQVTTALRKVKGNIERMFEKTPTDMIRGIRASKENESKYIGQCIDEIKVELKSEYPSVKANAVAKLTYLQMLGYDISWAAFNIIEVMSCPKFVSKRIGYLAASQAFSENTEVLMLATNQVRKDIHSSSTYDASVAMNGLACFITADLARDLANDIVVLLTSSKPYIRKRAILLLYRLYLKFPEAVPSTFPRLREKLEDPDPGVQSATVNVVCELARKDPKSYLPLAPIFFKLMTSSSNNWMLIKIIKLFGCLTPLEPRLGKKLIEPLTSLINSTSAMSLLYECINTVIAVLISISSESPESHMSSIQLCVQKLSVLIEDADQNLKYLGLLAMGKILKTHPKAVQSMKDLILNCLDDKDESIRLRALDLLHGMVSKKNIMDIVKRLLYHVEHDGSAIYRDGLVAKIIQICSFSNYKYITNFEWYISVLVELTKAEGTKHGSLIAQQMLDVAVRVLPIRHFAVSQMACLIDNANMVLIGSSQYRSDLSSVLYAAAWICGEFSEHLPDPQATIEAMLRTKTSMMPGKIQSVYVQNITKIYARLLEAYEKESDWDRIYSLNNLLLSKLPQFLSSDYLETQERAACYIELVKEIESHHRKNELVCEDLKALFAGDLNPVAPKAQRKLPIPEGLNLNENIYTPPSSDDSDSGMKEPNLLGQYEESLSNTKANVTEEALRKVKTDRLAEIESNPHYLKPSKTAAHDSGRKYSKDGLESYPEVNIQLAKPLGVLGLEHYEKNLVHTSRRSHDKKKKKGHRHRSSSLSDPERSVQYEIYQGDGEMPENATVTDEEKASLNEFSTMKYDTLNTAASSQPASDGKKTKKKTKEHHKKKSTSKEEKHTKGKKEEKLTSDFDLWLAGATGKEDDKVKRQGAKKEKRKKSSKYRDNASGQTKSVLSELVDLNLTGPVRAEYEETSGTCNPQLPDSLSIASPADQSLNSNWTLLSQDDSLQLHCQQSVSNENGVDVLVVKMLVQNQASTRLANVELSVVDSPVLKLLDNFSPFSLEPMERQEKVLSFGIHNVSDTQRLRAVLTYVLEGNTNKLDFHLLLPFSIFTVPASVTSVRFAELVSENGELSEKCKAELNTMSSLSTIVELLSEKMHLSLVEIVEDNAALLFCKTISGSPICVLLKRKPNKLTVECRTASFTVAEAITILLNMLGASKALLTIQVGNYANFVGSHWWNMQSEVNEVKGDAPDLSSFRQGDNRQGGIVLSPRVVIFEEKVNVSRLPFCSGHDLPPTGPLNIPNNEVVICRQNSFKKNEFLKDLLNGHPKEDAVYHLDDSVKCWTDFALNLLHPKSLFLFSESQVDSYESSAEAGTRSATFEDIETRIRFFTEEVDYLGGIHFLCDPVSNLAGMAPTLLEFFSEEHRNVPILGLPCWHTLFTEVVVTGAVAASRLAWTTALTLSEMKTHCLLTTPLSLSSRLWAIDSQCRSFAHLNYKENLPYHTAAILAVGLETICLPWKCSHVGASMNDVLNIVANCRNGQLASLDLIYPTCIYPHERCPPNFANRIQLAEGQLSQSLTPFAQSLLNHIPIEQQHDRMFCCLKGEIQNVLQRSATPRQVETAFSLLRALLGSTEKIFATAKPITTKAPFPSILCSEQTELSTTGHIHTCSASSLATLSAERNLELLKFLKLTLSSRMPIPRTCKEDVVNLLEKFEC</sequence>
<dbReference type="SMART" id="SM01354">
    <property type="entry name" value="BLVR"/>
    <property type="match status" value="1"/>
</dbReference>
<feature type="compositionally biased region" description="Basic residues" evidence="8">
    <location>
        <begin position="909"/>
        <end position="921"/>
    </location>
</feature>
<dbReference type="InterPro" id="IPR011989">
    <property type="entry name" value="ARM-like"/>
</dbReference>
<evidence type="ECO:0000256" key="1">
    <source>
        <dbReference type="ARBA" id="ARBA00004308"/>
    </source>
</evidence>
<keyword evidence="11" id="KW-1185">Reference proteome</keyword>
<evidence type="ECO:0000256" key="7">
    <source>
        <dbReference type="ARBA" id="ARBA00023136"/>
    </source>
</evidence>
<dbReference type="InterPro" id="IPR036525">
    <property type="entry name" value="Tubulin/FtsZ_GTPase_sf"/>
</dbReference>
<evidence type="ECO:0000259" key="9">
    <source>
        <dbReference type="SMART" id="SM01354"/>
    </source>
</evidence>
<evidence type="ECO:0000313" key="11">
    <source>
        <dbReference type="Proteomes" id="UP000030764"/>
    </source>
</evidence>
<comment type="similarity">
    <text evidence="2">Belongs to the adaptor complexes large subunit family.</text>
</comment>
<gene>
    <name evidence="10" type="ORF">M513_12185</name>
</gene>
<dbReference type="GO" id="GO:0043195">
    <property type="term" value="C:terminal bouton"/>
    <property type="evidence" value="ECO:0007669"/>
    <property type="project" value="TreeGrafter"/>
</dbReference>
<dbReference type="GO" id="GO:0098830">
    <property type="term" value="C:presynaptic endosome"/>
    <property type="evidence" value="ECO:0007669"/>
    <property type="project" value="TreeGrafter"/>
</dbReference>
<dbReference type="GO" id="GO:0010008">
    <property type="term" value="C:endosome membrane"/>
    <property type="evidence" value="ECO:0007669"/>
    <property type="project" value="TreeGrafter"/>
</dbReference>
<dbReference type="InterPro" id="IPR016024">
    <property type="entry name" value="ARM-type_fold"/>
</dbReference>
<dbReference type="Pfam" id="PF10644">
    <property type="entry name" value="Misat_Tub_SegII"/>
    <property type="match status" value="1"/>
</dbReference>
<dbReference type="GO" id="GO:0048490">
    <property type="term" value="P:anterograde synaptic vesicle transport"/>
    <property type="evidence" value="ECO:0007669"/>
    <property type="project" value="TreeGrafter"/>
</dbReference>
<feature type="region of interest" description="Disordered" evidence="8">
    <location>
        <begin position="903"/>
        <end position="931"/>
    </location>
</feature>
<dbReference type="FunFam" id="1.25.10.10:FF:000251">
    <property type="entry name" value="AP-3 complex subunit delta"/>
    <property type="match status" value="1"/>
</dbReference>
<feature type="region of interest" description="Disordered" evidence="8">
    <location>
        <begin position="780"/>
        <end position="808"/>
    </location>
</feature>
<keyword evidence="7" id="KW-0472">Membrane</keyword>
<dbReference type="SUPFAM" id="SSF52490">
    <property type="entry name" value="Tubulin nucleotide-binding domain-like"/>
    <property type="match status" value="1"/>
</dbReference>
<name>A0A085LPP3_9BILA</name>
<dbReference type="EMBL" id="KL363346">
    <property type="protein sequence ID" value="KFD46939.1"/>
    <property type="molecule type" value="Genomic_DNA"/>
</dbReference>
<dbReference type="GO" id="GO:0098943">
    <property type="term" value="P:neurotransmitter receptor transport, postsynaptic endosome to lysosome"/>
    <property type="evidence" value="ECO:0007669"/>
    <property type="project" value="TreeGrafter"/>
</dbReference>
<dbReference type="Gene3D" id="3.40.50.1440">
    <property type="entry name" value="Tubulin/FtsZ, GTPase domain"/>
    <property type="match status" value="1"/>
</dbReference>
<evidence type="ECO:0000313" key="10">
    <source>
        <dbReference type="EMBL" id="KFD46939.1"/>
    </source>
</evidence>
<keyword evidence="6" id="KW-0653">Protein transport</keyword>
<dbReference type="PANTHER" id="PTHR22781">
    <property type="entry name" value="DELTA ADAPTIN-RELATED"/>
    <property type="match status" value="1"/>
</dbReference>
<dbReference type="GO" id="GO:0006623">
    <property type="term" value="P:protein targeting to vacuole"/>
    <property type="evidence" value="ECO:0007669"/>
    <property type="project" value="TreeGrafter"/>
</dbReference>
<dbReference type="InterPro" id="IPR002553">
    <property type="entry name" value="Clathrin/coatomer_adapt-like_N"/>
</dbReference>
<organism evidence="10 11">
    <name type="scientific">Trichuris suis</name>
    <name type="common">pig whipworm</name>
    <dbReference type="NCBI Taxonomy" id="68888"/>
    <lineage>
        <taxon>Eukaryota</taxon>
        <taxon>Metazoa</taxon>
        <taxon>Ecdysozoa</taxon>
        <taxon>Nematoda</taxon>
        <taxon>Enoplea</taxon>
        <taxon>Dorylaimia</taxon>
        <taxon>Trichinellida</taxon>
        <taxon>Trichuridae</taxon>
        <taxon>Trichuris</taxon>
    </lineage>
</organism>
<dbReference type="Pfam" id="PF06375">
    <property type="entry name" value="AP3D1"/>
    <property type="match status" value="1"/>
</dbReference>
<feature type="domain" description="AP-3 complex subunit delta" evidence="9">
    <location>
        <begin position="711"/>
        <end position="836"/>
    </location>
</feature>
<evidence type="ECO:0000256" key="6">
    <source>
        <dbReference type="ARBA" id="ARBA00022927"/>
    </source>
</evidence>
<dbReference type="GO" id="GO:0030123">
    <property type="term" value="C:AP-3 adaptor complex"/>
    <property type="evidence" value="ECO:0007669"/>
    <property type="project" value="InterPro"/>
</dbReference>
<comment type="subcellular location">
    <subcellularLocation>
        <location evidence="1">Endomembrane system</location>
    </subcellularLocation>
</comment>
<dbReference type="GO" id="GO:0006896">
    <property type="term" value="P:Golgi to vacuole transport"/>
    <property type="evidence" value="ECO:0007669"/>
    <property type="project" value="TreeGrafter"/>
</dbReference>
<dbReference type="GO" id="GO:0048499">
    <property type="term" value="P:synaptic vesicle membrane organization"/>
    <property type="evidence" value="ECO:0007669"/>
    <property type="project" value="TreeGrafter"/>
</dbReference>
<evidence type="ECO:0000256" key="4">
    <source>
        <dbReference type="ARBA" id="ARBA00022448"/>
    </source>
</evidence>
<feature type="region of interest" description="Disordered" evidence="8">
    <location>
        <begin position="672"/>
        <end position="695"/>
    </location>
</feature>
<dbReference type="Pfam" id="PF26171">
    <property type="entry name" value="Mu_AP3"/>
    <property type="match status" value="1"/>
</dbReference>
<feature type="compositionally biased region" description="Polar residues" evidence="8">
    <location>
        <begin position="674"/>
        <end position="684"/>
    </location>
</feature>
<feature type="compositionally biased region" description="Basic residues" evidence="8">
    <location>
        <begin position="859"/>
        <end position="872"/>
    </location>
</feature>
<feature type="compositionally biased region" description="Basic and acidic residues" evidence="8">
    <location>
        <begin position="873"/>
        <end position="886"/>
    </location>
</feature>
<evidence type="ECO:0000256" key="3">
    <source>
        <dbReference type="ARBA" id="ARBA00015717"/>
    </source>
</evidence>
<protein>
    <recommendedName>
        <fullName evidence="3">AP-3 complex subunit delta</fullName>
    </recommendedName>
</protein>
<dbReference type="Pfam" id="PF01602">
    <property type="entry name" value="Adaptin_N"/>
    <property type="match status" value="1"/>
</dbReference>
<keyword evidence="5" id="KW-0677">Repeat</keyword>
<feature type="compositionally biased region" description="Basic residues" evidence="8">
    <location>
        <begin position="782"/>
        <end position="799"/>
    </location>
</feature>
<dbReference type="InterPro" id="IPR019605">
    <property type="entry name" value="Misato_II_tubulin-like"/>
</dbReference>
<feature type="compositionally biased region" description="Polar residues" evidence="8">
    <location>
        <begin position="845"/>
        <end position="854"/>
    </location>
</feature>
<evidence type="ECO:0000256" key="5">
    <source>
        <dbReference type="ARBA" id="ARBA00022737"/>
    </source>
</evidence>
<keyword evidence="4" id="KW-0813">Transport</keyword>
<dbReference type="GO" id="GO:0016182">
    <property type="term" value="P:synaptic vesicle budding from endosome"/>
    <property type="evidence" value="ECO:0007669"/>
    <property type="project" value="TreeGrafter"/>
</dbReference>
<feature type="region of interest" description="Disordered" evidence="8">
    <location>
        <begin position="727"/>
        <end position="751"/>
    </location>
</feature>
<dbReference type="PANTHER" id="PTHR22781:SF12">
    <property type="entry name" value="AP-3 COMPLEX SUBUNIT DELTA-1"/>
    <property type="match status" value="1"/>
</dbReference>
<dbReference type="SUPFAM" id="SSF48371">
    <property type="entry name" value="ARM repeat"/>
    <property type="match status" value="1"/>
</dbReference>